<evidence type="ECO:0000313" key="1">
    <source>
        <dbReference type="EMBL" id="MPC87021.1"/>
    </source>
</evidence>
<dbReference type="OrthoDB" id="5984008at2759"/>
<dbReference type="EMBL" id="VSRR010073302">
    <property type="protein sequence ID" value="MPC87021.1"/>
    <property type="molecule type" value="Genomic_DNA"/>
</dbReference>
<gene>
    <name evidence="1" type="ORF">E2C01_081870</name>
</gene>
<protein>
    <submittedName>
        <fullName evidence="1">Uncharacterized protein</fullName>
    </submittedName>
</protein>
<proteinExistence type="predicted"/>
<accession>A0A5B7INH5</accession>
<comment type="caution">
    <text evidence="1">The sequence shown here is derived from an EMBL/GenBank/DDBJ whole genome shotgun (WGS) entry which is preliminary data.</text>
</comment>
<organism evidence="1 2">
    <name type="scientific">Portunus trituberculatus</name>
    <name type="common">Swimming crab</name>
    <name type="synonym">Neptunus trituberculatus</name>
    <dbReference type="NCBI Taxonomy" id="210409"/>
    <lineage>
        <taxon>Eukaryota</taxon>
        <taxon>Metazoa</taxon>
        <taxon>Ecdysozoa</taxon>
        <taxon>Arthropoda</taxon>
        <taxon>Crustacea</taxon>
        <taxon>Multicrustacea</taxon>
        <taxon>Malacostraca</taxon>
        <taxon>Eumalacostraca</taxon>
        <taxon>Eucarida</taxon>
        <taxon>Decapoda</taxon>
        <taxon>Pleocyemata</taxon>
        <taxon>Brachyura</taxon>
        <taxon>Eubrachyura</taxon>
        <taxon>Portunoidea</taxon>
        <taxon>Portunidae</taxon>
        <taxon>Portuninae</taxon>
        <taxon>Portunus</taxon>
    </lineage>
</organism>
<evidence type="ECO:0000313" key="2">
    <source>
        <dbReference type="Proteomes" id="UP000324222"/>
    </source>
</evidence>
<name>A0A5B7INH5_PORTR</name>
<dbReference type="Proteomes" id="UP000324222">
    <property type="component" value="Unassembled WGS sequence"/>
</dbReference>
<reference evidence="1 2" key="1">
    <citation type="submission" date="2019-05" db="EMBL/GenBank/DDBJ databases">
        <title>Another draft genome of Portunus trituberculatus and its Hox gene families provides insights of decapod evolution.</title>
        <authorList>
            <person name="Jeong J.-H."/>
            <person name="Song I."/>
            <person name="Kim S."/>
            <person name="Choi T."/>
            <person name="Kim D."/>
            <person name="Ryu S."/>
            <person name="Kim W."/>
        </authorList>
    </citation>
    <scope>NUCLEOTIDE SEQUENCE [LARGE SCALE GENOMIC DNA]</scope>
    <source>
        <tissue evidence="1">Muscle</tissue>
    </source>
</reference>
<sequence>MRNRQSRLEVGGYSDFWAPLFRGSANPQVQRLGDNFYLFDNVFEFLK</sequence>
<keyword evidence="2" id="KW-1185">Reference proteome</keyword>
<dbReference type="AlphaFoldDB" id="A0A5B7INH5"/>